<evidence type="ECO:0008006" key="2">
    <source>
        <dbReference type="Google" id="ProtNLM"/>
    </source>
</evidence>
<evidence type="ECO:0000313" key="1">
    <source>
        <dbReference type="EMBL" id="QHU14312.1"/>
    </source>
</evidence>
<organism evidence="1">
    <name type="scientific">viral metagenome</name>
    <dbReference type="NCBI Taxonomy" id="1070528"/>
    <lineage>
        <taxon>unclassified sequences</taxon>
        <taxon>metagenomes</taxon>
        <taxon>organismal metagenomes</taxon>
    </lineage>
</organism>
<accession>A0A6C0K8F2</accession>
<protein>
    <recommendedName>
        <fullName evidence="2">PD-(D/E)XK nuclease superfamily protein</fullName>
    </recommendedName>
</protein>
<name>A0A6C0K8F2_9ZZZZ</name>
<dbReference type="EMBL" id="MN740839">
    <property type="protein sequence ID" value="QHU14312.1"/>
    <property type="molecule type" value="Genomic_DNA"/>
</dbReference>
<proteinExistence type="predicted"/>
<reference evidence="1" key="1">
    <citation type="journal article" date="2020" name="Nature">
        <title>Giant virus diversity and host interactions through global metagenomics.</title>
        <authorList>
            <person name="Schulz F."/>
            <person name="Roux S."/>
            <person name="Paez-Espino D."/>
            <person name="Jungbluth S."/>
            <person name="Walsh D.A."/>
            <person name="Denef V.J."/>
            <person name="McMahon K.D."/>
            <person name="Konstantinidis K.T."/>
            <person name="Eloe-Fadrosh E.A."/>
            <person name="Kyrpides N.C."/>
            <person name="Woyke T."/>
        </authorList>
    </citation>
    <scope>NUCLEOTIDE SEQUENCE</scope>
    <source>
        <strain evidence="1">GVMAG-S-1102113-118</strain>
    </source>
</reference>
<dbReference type="AlphaFoldDB" id="A0A6C0K8F2"/>
<sequence length="277" mass="30977">MALPFTQTLDITRLKVLSKEVLNSFLQTSGESPEESKADALKKAESLYGDAPLEPTVIPDDAEDIEVHSCIFGTKWFEDATPLKAAKLIAKIVQSWSRGHPVLVWYRQHRAHLHNACDVFRQVRYVYGQLGPCNAESHYQVALAKELETAVWHGGVRLGRNSVSCESVGPIRYLHSDGTLLTIDKGLSSRTDIVVSDADANLRLILELKAAGGLKPENYAQLRRYLKEAKITGQGDFKGLLVLFGSKNCSVVAFDKSAENMKLFTYEEQLKTNWYEY</sequence>